<comment type="caution">
    <text evidence="2">The sequence shown here is derived from an EMBL/GenBank/DDBJ whole genome shotgun (WGS) entry which is preliminary data.</text>
</comment>
<accession>A0AAJ1S8Y3</accession>
<dbReference type="SUPFAM" id="SSF53098">
    <property type="entry name" value="Ribonuclease H-like"/>
    <property type="match status" value="1"/>
</dbReference>
<evidence type="ECO:0008006" key="4">
    <source>
        <dbReference type="Google" id="ProtNLM"/>
    </source>
</evidence>
<protein>
    <recommendedName>
        <fullName evidence="4">Exonuclease domain-containing protein</fullName>
    </recommendedName>
</protein>
<dbReference type="InterPro" id="IPR012337">
    <property type="entry name" value="RNaseH-like_sf"/>
</dbReference>
<gene>
    <name evidence="1" type="ORF">QXL92_34025</name>
    <name evidence="2" type="ORF">QXL92_34040</name>
</gene>
<dbReference type="Proteomes" id="UP001229081">
    <property type="component" value="Unassembled WGS sequence"/>
</dbReference>
<evidence type="ECO:0000313" key="1">
    <source>
        <dbReference type="EMBL" id="MDP7739748.1"/>
    </source>
</evidence>
<dbReference type="GO" id="GO:0003676">
    <property type="term" value="F:nucleic acid binding"/>
    <property type="evidence" value="ECO:0007669"/>
    <property type="project" value="InterPro"/>
</dbReference>
<organism evidence="2 3">
    <name type="scientific">Mycobacterium paragordonae</name>
    <dbReference type="NCBI Taxonomy" id="1389713"/>
    <lineage>
        <taxon>Bacteria</taxon>
        <taxon>Bacillati</taxon>
        <taxon>Actinomycetota</taxon>
        <taxon>Actinomycetes</taxon>
        <taxon>Mycobacteriales</taxon>
        <taxon>Mycobacteriaceae</taxon>
        <taxon>Mycobacterium</taxon>
    </lineage>
</organism>
<sequence length="209" mass="23096">MRPLVFLDTETTGCHRERRPWEIAMIRRDGAIQREITVFVDIADLDLDRASPDALAISRFHQRHPHFGAPLGTNELLCSGAQAAALVRQWTAAATVFGVVPSFDTECLSELLNRHGLSTSWHYQPWDIAVFASGYLAGRGQTLETNSEKTSHACGVHPPIAAERHTAMGDARWVARWHDAIMPQIIPALRASGAAVPERRNGRAVPVHQ</sequence>
<dbReference type="AlphaFoldDB" id="A0AAJ1S8Y3"/>
<evidence type="ECO:0000313" key="2">
    <source>
        <dbReference type="EMBL" id="MDP7739751.1"/>
    </source>
</evidence>
<dbReference type="InterPro" id="IPR036397">
    <property type="entry name" value="RNaseH_sf"/>
</dbReference>
<proteinExistence type="predicted"/>
<dbReference type="RefSeq" id="WP_306256164.1">
    <property type="nucleotide sequence ID" value="NZ_JAUFSA010000007.1"/>
</dbReference>
<name>A0AAJ1S8Y3_9MYCO</name>
<dbReference type="EMBL" id="JAUFSA010000007">
    <property type="protein sequence ID" value="MDP7739751.1"/>
    <property type="molecule type" value="Genomic_DNA"/>
</dbReference>
<dbReference type="Gene3D" id="3.30.420.10">
    <property type="entry name" value="Ribonuclease H-like superfamily/Ribonuclease H"/>
    <property type="match status" value="1"/>
</dbReference>
<dbReference type="EMBL" id="JAUFSA010000007">
    <property type="protein sequence ID" value="MDP7739748.1"/>
    <property type="molecule type" value="Genomic_DNA"/>
</dbReference>
<evidence type="ECO:0000313" key="3">
    <source>
        <dbReference type="Proteomes" id="UP001229081"/>
    </source>
</evidence>
<reference evidence="2" key="1">
    <citation type="submission" date="2023-06" db="EMBL/GenBank/DDBJ databases">
        <title>Identification of two novel mycobacterium reveal diversities and complexities of Mycobacterium gordonae clade.</title>
        <authorList>
            <person name="Matsumoto Y."/>
            <person name="Nakamura S."/>
            <person name="Motooka D."/>
            <person name="Fukushima K."/>
        </authorList>
    </citation>
    <scope>NUCLEOTIDE SEQUENCE</scope>
    <source>
        <strain evidence="2">TY812</strain>
    </source>
</reference>